<evidence type="ECO:0000256" key="1">
    <source>
        <dbReference type="SAM" id="MobiDB-lite"/>
    </source>
</evidence>
<feature type="region of interest" description="Disordered" evidence="1">
    <location>
        <begin position="187"/>
        <end position="233"/>
    </location>
</feature>
<feature type="compositionally biased region" description="Polar residues" evidence="1">
    <location>
        <begin position="85"/>
        <end position="95"/>
    </location>
</feature>
<accession>A0A2U1LSS4</accession>
<name>A0A2U1LSS4_ARTAN</name>
<protein>
    <submittedName>
        <fullName evidence="3">Replication protein A 70 kDa DNA-binding subunit B</fullName>
    </submittedName>
</protein>
<organism evidence="3 4">
    <name type="scientific">Artemisia annua</name>
    <name type="common">Sweet wormwood</name>
    <dbReference type="NCBI Taxonomy" id="35608"/>
    <lineage>
        <taxon>Eukaryota</taxon>
        <taxon>Viridiplantae</taxon>
        <taxon>Streptophyta</taxon>
        <taxon>Embryophyta</taxon>
        <taxon>Tracheophyta</taxon>
        <taxon>Spermatophyta</taxon>
        <taxon>Magnoliopsida</taxon>
        <taxon>eudicotyledons</taxon>
        <taxon>Gunneridae</taxon>
        <taxon>Pentapetalae</taxon>
        <taxon>asterids</taxon>
        <taxon>campanulids</taxon>
        <taxon>Asterales</taxon>
        <taxon>Asteraceae</taxon>
        <taxon>Asteroideae</taxon>
        <taxon>Anthemideae</taxon>
        <taxon>Artemisiinae</taxon>
        <taxon>Artemisia</taxon>
    </lineage>
</organism>
<dbReference type="OrthoDB" id="1751331at2759"/>
<dbReference type="InterPro" id="IPR012340">
    <property type="entry name" value="NA-bd_OB-fold"/>
</dbReference>
<evidence type="ECO:0000313" key="4">
    <source>
        <dbReference type="Proteomes" id="UP000245207"/>
    </source>
</evidence>
<dbReference type="GO" id="GO:0003677">
    <property type="term" value="F:DNA binding"/>
    <property type="evidence" value="ECO:0007669"/>
    <property type="project" value="UniProtKB-KW"/>
</dbReference>
<dbReference type="PANTHER" id="PTHR45786:SF74">
    <property type="entry name" value="ATP-DEPENDENT DNA HELICASE"/>
    <property type="match status" value="1"/>
</dbReference>
<sequence>MRIKRKAVSNNLASGMPLEAAQPSFSDGRFIHDDSAETSASGLSVSTTVSVYVNLAHSASSSSGVDYGNSQGPHFNVGVTDSHDSSFSVSQTPLQNSQQSNLASVSAALSHNLRYVMLPMVQPGNRTPFVPVQVTTVDGSVSTFVAANSDTHSSVATHQVAPFEGASRFQNYQPFHDGPFILNFSTPNVSRNQETMPGSRNRRSRASQTAASTARRSRARGMRRPPNGDRVRAEFPDMMDADSLPAQGPVAPPQRDGAPLDYLSFGGCDQVCQYCGALFWLEEKKTGLPASAPAQYGKCCVNERRALREDIIEGLIGFLNQHNALVRLFRTARDKLLEADITNFQIRLFGVVGASQYELPTADTIGAIVYDGGPQSMTDYDIVIERHSREPESVNKLHPTYMALQFPLLFIYGEEGYHLKLTLRNLEGSEAHEEKKMTMRVYYAYKLRDRVGVSGLVFVVFFSSFLAGGELYAMRIKRKAVSNNLATGMPLEAGQPSSSDACFIHGDSAETSGSGLSASTTVSAYVNLGPRLNVGVTDSHDSSFSVSQAPLQSPQQSDLPSVSGALSHNFPYVMPPMVEPVNRPPFVPVQVRTVDGSVSTFVAANSDTHSSIATHEVALSQGAPRFQNHAPFHHGPFILDFSTPNVSRNQETMLGYPNRRSRVSQTTASTARRSRARGMRRLPNGHRLCPDFPDMMDADSLPVQGPVAPPQRDDQRRALREDIIEGLIGFLNEHNTLVRLFRTARDKLLEADITNFEIRLFGVVGASQYELPTADTIGAIVYDGGPQTMTDYDIVIERHSREPESVNKLHPAYMALQFPLLFIYGEERRMALTGDTEPPLQVTVPTTQQRSLAYFTELNPADNTKFIEARVYRKWTAMKVPSFIPTGFSCILLDKKGSAIQANSDLKEKERFERDLQINCVYRIQGFGYEKTDSWGKTLDNDMTLCFGKYTQADLLTDDEYPYHHFNFAAYNELGGRLEKKNPILIDYIGYVHNVEKVKEYGGATGNKIRLRNIAIRNLNNNVVIFTLWNDKADGFKEEEYAKMKPPVILAVSSCYLKTYGGQIQLSATAATSYYFNPPVEETAQLLAAYNENATPVRQLEVQTERLANWEQERTRNRVALGTLLQIDPNTQQVMILRVDTTQEWYYHKCEECGGKLRYGFIHGHCHPFGTQPKPEKSYSFRLVMTDGTENAIITCFSPHTDGLIKDVNTLLEELAEKNPQVIPSQILALAGTRHVFQFRFAKPVAKGPPTFVLQKVMDDMPSILPAPTEGPSSPPPTPTAGETTTELSPPPATPSVTQDTPADTSTTAHLPSSSTVRKQLFIASAEEGTTPESKKQKTE</sequence>
<keyword evidence="4" id="KW-1185">Reference proteome</keyword>
<dbReference type="Gene3D" id="2.40.50.140">
    <property type="entry name" value="Nucleic acid-binding proteins"/>
    <property type="match status" value="3"/>
</dbReference>
<dbReference type="SUPFAM" id="SSF50249">
    <property type="entry name" value="Nucleic acid-binding proteins"/>
    <property type="match status" value="3"/>
</dbReference>
<feature type="region of interest" description="Disordered" evidence="1">
    <location>
        <begin position="1263"/>
        <end position="1340"/>
    </location>
</feature>
<keyword evidence="2" id="KW-0472">Membrane</keyword>
<feature type="compositionally biased region" description="Polar residues" evidence="1">
    <location>
        <begin position="1295"/>
        <end position="1318"/>
    </location>
</feature>
<evidence type="ECO:0000313" key="3">
    <source>
        <dbReference type="EMBL" id="PWA52052.1"/>
    </source>
</evidence>
<gene>
    <name evidence="3" type="ORF">CTI12_AA461550</name>
</gene>
<comment type="caution">
    <text evidence="3">The sequence shown here is derived from an EMBL/GenBank/DDBJ whole genome shotgun (WGS) entry which is preliminary data.</text>
</comment>
<evidence type="ECO:0000256" key="2">
    <source>
        <dbReference type="SAM" id="Phobius"/>
    </source>
</evidence>
<dbReference type="STRING" id="35608.A0A2U1LSS4"/>
<dbReference type="Proteomes" id="UP000245207">
    <property type="component" value="Unassembled WGS sequence"/>
</dbReference>
<feature type="transmembrane region" description="Helical" evidence="2">
    <location>
        <begin position="451"/>
        <end position="474"/>
    </location>
</feature>
<proteinExistence type="predicted"/>
<feature type="compositionally biased region" description="Polar residues" evidence="1">
    <location>
        <begin position="187"/>
        <end position="198"/>
    </location>
</feature>
<keyword evidence="2" id="KW-1133">Transmembrane helix</keyword>
<keyword evidence="3" id="KW-0238">DNA-binding</keyword>
<dbReference type="EMBL" id="PKPP01007927">
    <property type="protein sequence ID" value="PWA52052.1"/>
    <property type="molecule type" value="Genomic_DNA"/>
</dbReference>
<feature type="region of interest" description="Disordered" evidence="1">
    <location>
        <begin position="72"/>
        <end position="95"/>
    </location>
</feature>
<reference evidence="3 4" key="1">
    <citation type="journal article" date="2018" name="Mol. Plant">
        <title>The genome of Artemisia annua provides insight into the evolution of Asteraceae family and artemisinin biosynthesis.</title>
        <authorList>
            <person name="Shen Q."/>
            <person name="Zhang L."/>
            <person name="Liao Z."/>
            <person name="Wang S."/>
            <person name="Yan T."/>
            <person name="Shi P."/>
            <person name="Liu M."/>
            <person name="Fu X."/>
            <person name="Pan Q."/>
            <person name="Wang Y."/>
            <person name="Lv Z."/>
            <person name="Lu X."/>
            <person name="Zhang F."/>
            <person name="Jiang W."/>
            <person name="Ma Y."/>
            <person name="Chen M."/>
            <person name="Hao X."/>
            <person name="Li L."/>
            <person name="Tang Y."/>
            <person name="Lv G."/>
            <person name="Zhou Y."/>
            <person name="Sun X."/>
            <person name="Brodelius P.E."/>
            <person name="Rose J.K.C."/>
            <person name="Tang K."/>
        </authorList>
    </citation>
    <scope>NUCLEOTIDE SEQUENCE [LARGE SCALE GENOMIC DNA]</scope>
    <source>
        <strain evidence="4">cv. Huhao1</strain>
        <tissue evidence="3">Leaf</tissue>
    </source>
</reference>
<keyword evidence="2" id="KW-0812">Transmembrane</keyword>
<dbReference type="PANTHER" id="PTHR45786">
    <property type="entry name" value="DNA BINDING PROTEIN-LIKE"/>
    <property type="match status" value="1"/>
</dbReference>